<dbReference type="InterPro" id="IPR046366">
    <property type="entry name" value="MPAB"/>
</dbReference>
<dbReference type="AlphaFoldDB" id="A0A1H4W889"/>
<keyword evidence="2" id="KW-1185">Reference proteome</keyword>
<dbReference type="STRING" id="57704.SAMN04489793_3455"/>
<dbReference type="RefSeq" id="WP_068739769.1">
    <property type="nucleotide sequence ID" value="NZ_CBDRGN010000003.1"/>
</dbReference>
<gene>
    <name evidence="1" type="ORF">SAMN04489793_3455</name>
</gene>
<dbReference type="Proteomes" id="UP000182241">
    <property type="component" value="Unassembled WGS sequence"/>
</dbReference>
<dbReference type="PANTHER" id="PTHR36124:SF1">
    <property type="entry name" value="ER-BOUND OXYGENASE MPAB_MPAB'_RUBBER OXYGENASE CATALYTIC DOMAIN-CONTAINING PROTEIN"/>
    <property type="match status" value="1"/>
</dbReference>
<dbReference type="GO" id="GO:0016491">
    <property type="term" value="F:oxidoreductase activity"/>
    <property type="evidence" value="ECO:0007669"/>
    <property type="project" value="InterPro"/>
</dbReference>
<dbReference type="EMBL" id="FNSA01000003">
    <property type="protein sequence ID" value="SEC88958.1"/>
    <property type="molecule type" value="Genomic_DNA"/>
</dbReference>
<sequence>MRSTTTTPSDALISAAALRRRMDALDPVADHEELTHLSLEVKYGDGLFVHAAYTVAFARQVALPSIARIVHRKGTGDMMKDVRRRNDDTLVFFGEMLRNGHSSPAGRAAIDRMESIHSHFGIGDDDKLYTLASLALEPDRIADELGLHLFTGGERLARFLFWRGVGVRMGLDVPECRSEFLEWAQAYECRYAYTEGGRALVDQLSADWRERWFPGRAARYADPVLFSIYGEHLCATHRLDAPSPRMRALTARAMRTYAGSTAARPHRLRRSWVDHFGGTHGEPLDIADYGYGSRARVRA</sequence>
<organism evidence="1 2">
    <name type="scientific">Tsukamurella tyrosinosolvens</name>
    <dbReference type="NCBI Taxonomy" id="57704"/>
    <lineage>
        <taxon>Bacteria</taxon>
        <taxon>Bacillati</taxon>
        <taxon>Actinomycetota</taxon>
        <taxon>Actinomycetes</taxon>
        <taxon>Mycobacteriales</taxon>
        <taxon>Tsukamurellaceae</taxon>
        <taxon>Tsukamurella</taxon>
    </lineage>
</organism>
<name>A0A1H4W889_TSUTY</name>
<evidence type="ECO:0008006" key="3">
    <source>
        <dbReference type="Google" id="ProtNLM"/>
    </source>
</evidence>
<dbReference type="OrthoDB" id="9812943at2"/>
<reference evidence="2" key="1">
    <citation type="submission" date="2016-10" db="EMBL/GenBank/DDBJ databases">
        <authorList>
            <person name="Varghese N."/>
            <person name="Submissions S."/>
        </authorList>
    </citation>
    <scope>NUCLEOTIDE SEQUENCE [LARGE SCALE GENOMIC DNA]</scope>
    <source>
        <strain evidence="2">DSM 44234</strain>
    </source>
</reference>
<evidence type="ECO:0000313" key="1">
    <source>
        <dbReference type="EMBL" id="SEC88958.1"/>
    </source>
</evidence>
<proteinExistence type="predicted"/>
<accession>A0A1H4W889</accession>
<dbReference type="PANTHER" id="PTHR36124">
    <property type="match status" value="1"/>
</dbReference>
<evidence type="ECO:0000313" key="2">
    <source>
        <dbReference type="Proteomes" id="UP000182241"/>
    </source>
</evidence>
<protein>
    <recommendedName>
        <fullName evidence="3">ER-bound oxygenase mpaB/mpaB'/Rubber oxygenase catalytic domain-containing protein</fullName>
    </recommendedName>
</protein>